<sequence>MNEGVITLKSGKINDYLHLIDAKAYGVRRMLSIFLAEFDDCSILLDCGSSLDVKNGLRYFKKHQIPLSSFKYLITSHHHFDHNGGMWKLYLELKKYNPDVKILTNSTTKALLNDNVNHLNRGKRTYGDLVGEMKPIEEDAFKFIEPSTNFNSNTNKLDIIDTFTVNGTEIKLGILKTSGHTPDHQSPILIKNGLIDFIFLGEAVGTLHHDSKLLTMPTSMPIYFNFFNYMLTLENLKNLSPLKAGFGHFGVVNGKTSVKEILLEHETFMKKFRSLIISYYNEKPETKYIVEKIQPILMPRTDLSISEYPVFKSMTLAIVYGMMISCGFRSIPKEEMKYIN</sequence>
<dbReference type="SMART" id="SM00849">
    <property type="entry name" value="Lactamase_B"/>
    <property type="match status" value="1"/>
</dbReference>
<dbReference type="InterPro" id="IPR001279">
    <property type="entry name" value="Metallo-B-lactamas"/>
</dbReference>
<dbReference type="InterPro" id="IPR036866">
    <property type="entry name" value="RibonucZ/Hydroxyglut_hydro"/>
</dbReference>
<dbReference type="SUPFAM" id="SSF56281">
    <property type="entry name" value="Metallo-hydrolase/oxidoreductase"/>
    <property type="match status" value="1"/>
</dbReference>
<gene>
    <name evidence="2" type="ORF">LCGC14_0582960</name>
</gene>
<evidence type="ECO:0000313" key="2">
    <source>
        <dbReference type="EMBL" id="KKN55359.1"/>
    </source>
</evidence>
<dbReference type="Pfam" id="PF00753">
    <property type="entry name" value="Lactamase_B"/>
    <property type="match status" value="1"/>
</dbReference>
<protein>
    <recommendedName>
        <fullName evidence="1">Metallo-beta-lactamase domain-containing protein</fullName>
    </recommendedName>
</protein>
<reference evidence="2" key="1">
    <citation type="journal article" date="2015" name="Nature">
        <title>Complex archaea that bridge the gap between prokaryotes and eukaryotes.</title>
        <authorList>
            <person name="Spang A."/>
            <person name="Saw J.H."/>
            <person name="Jorgensen S.L."/>
            <person name="Zaremba-Niedzwiedzka K."/>
            <person name="Martijn J."/>
            <person name="Lind A.E."/>
            <person name="van Eijk R."/>
            <person name="Schleper C."/>
            <person name="Guy L."/>
            <person name="Ettema T.J."/>
        </authorList>
    </citation>
    <scope>NUCLEOTIDE SEQUENCE</scope>
</reference>
<organism evidence="2">
    <name type="scientific">marine sediment metagenome</name>
    <dbReference type="NCBI Taxonomy" id="412755"/>
    <lineage>
        <taxon>unclassified sequences</taxon>
        <taxon>metagenomes</taxon>
        <taxon>ecological metagenomes</taxon>
    </lineage>
</organism>
<name>A0A0F9RKS8_9ZZZZ</name>
<feature type="domain" description="Metallo-beta-lactamase" evidence="1">
    <location>
        <begin position="30"/>
        <end position="248"/>
    </location>
</feature>
<evidence type="ECO:0000259" key="1">
    <source>
        <dbReference type="SMART" id="SM00849"/>
    </source>
</evidence>
<comment type="caution">
    <text evidence="2">The sequence shown here is derived from an EMBL/GenBank/DDBJ whole genome shotgun (WGS) entry which is preliminary data.</text>
</comment>
<accession>A0A0F9RKS8</accession>
<proteinExistence type="predicted"/>
<dbReference type="EMBL" id="LAZR01000888">
    <property type="protein sequence ID" value="KKN55359.1"/>
    <property type="molecule type" value="Genomic_DNA"/>
</dbReference>
<dbReference type="Gene3D" id="3.60.15.10">
    <property type="entry name" value="Ribonuclease Z/Hydroxyacylglutathione hydrolase-like"/>
    <property type="match status" value="1"/>
</dbReference>
<dbReference type="AlphaFoldDB" id="A0A0F9RKS8"/>